<evidence type="ECO:0000256" key="3">
    <source>
        <dbReference type="ARBA" id="ARBA00005081"/>
    </source>
</evidence>
<dbReference type="GO" id="GO:0047465">
    <property type="term" value="F:N-acylglucosamine-6-phosphate 2-epimerase activity"/>
    <property type="evidence" value="ECO:0007669"/>
    <property type="project" value="UniProtKB-EC"/>
</dbReference>
<proteinExistence type="inferred from homology"/>
<evidence type="ECO:0000256" key="2">
    <source>
        <dbReference type="ARBA" id="ARBA00002147"/>
    </source>
</evidence>
<dbReference type="CDD" id="cd04729">
    <property type="entry name" value="NanE"/>
    <property type="match status" value="1"/>
</dbReference>
<comment type="caution">
    <text evidence="8">The sequence shown here is derived from an EMBL/GenBank/DDBJ whole genome shotgun (WGS) entry which is preliminary data.</text>
</comment>
<gene>
    <name evidence="7" type="primary">nanE</name>
    <name evidence="8" type="ORF">K4H94_01730</name>
</gene>
<dbReference type="PANTHER" id="PTHR36204">
    <property type="entry name" value="N-ACETYLMANNOSAMINE-6-PHOSPHATE 2-EPIMERASE-RELATED"/>
    <property type="match status" value="1"/>
</dbReference>
<keyword evidence="6 7" id="KW-0119">Carbohydrate metabolism</keyword>
<dbReference type="InterPro" id="IPR011060">
    <property type="entry name" value="RibuloseP-bd_barrel"/>
</dbReference>
<dbReference type="FunFam" id="3.20.20.70:FF:000035">
    <property type="entry name" value="Putative N-acetylmannosamine-6-phosphate 2-epimerase"/>
    <property type="match status" value="1"/>
</dbReference>
<sequence>MNSGLIVSCQALDNEPLHSSFIMSKMALAAKQGGAIGIRANTVEDIKAIKEEVDLPIIGIIKKDYEGMISYITPTMKEVEALVNSGVDVLAVDATINQDIEFLKSLKKLYPNQKFMADISTVEEGLRAAEIGFDYVGTTLVGYTEHSKGLNNFEVLEALIKDCKKPVIAEGNFDTPEKAQKAMEMGAFAVVVGGAITRPQLITKKFAEAIEKAV</sequence>
<dbReference type="GO" id="GO:0019262">
    <property type="term" value="P:N-acetylneuraminate catabolic process"/>
    <property type="evidence" value="ECO:0007669"/>
    <property type="project" value="UniProtKB-UniRule"/>
</dbReference>
<dbReference type="GeneID" id="66300996"/>
<dbReference type="Proteomes" id="UP000775179">
    <property type="component" value="Unassembled WGS sequence"/>
</dbReference>
<reference evidence="8 9" key="1">
    <citation type="submission" date="2021-08" db="EMBL/GenBank/DDBJ databases">
        <title>Genome sequence analysis of Clostridium chauvoei strains of European origin and evaluation of typing options for outbreak investigations.</title>
        <authorList>
            <person name="Abdel-Glil M."/>
            <person name="Thomas P."/>
            <person name="Seyboldt C."/>
        </authorList>
    </citation>
    <scope>NUCLEOTIDE SEQUENCE [LARGE SCALE GENOMIC DNA]</scope>
    <source>
        <strain evidence="8 9">S0260-09</strain>
    </source>
</reference>
<accession>A0ABD4RFC3</accession>
<comment type="similarity">
    <text evidence="4 7">Belongs to the NanE family.</text>
</comment>
<dbReference type="Gene3D" id="3.20.20.70">
    <property type="entry name" value="Aldolase class I"/>
    <property type="match status" value="1"/>
</dbReference>
<dbReference type="HAMAP" id="MF_01235">
    <property type="entry name" value="ManNAc6P_epimer"/>
    <property type="match status" value="1"/>
</dbReference>
<dbReference type="KEGG" id="cchv:BTM20_03905"/>
<dbReference type="SUPFAM" id="SSF51366">
    <property type="entry name" value="Ribulose-phoshate binding barrel"/>
    <property type="match status" value="1"/>
</dbReference>
<dbReference type="AlphaFoldDB" id="A0ABD4RFC3"/>
<evidence type="ECO:0000256" key="7">
    <source>
        <dbReference type="HAMAP-Rule" id="MF_01235"/>
    </source>
</evidence>
<dbReference type="EMBL" id="JAIFTX010000003">
    <property type="protein sequence ID" value="MBX7289771.1"/>
    <property type="molecule type" value="Genomic_DNA"/>
</dbReference>
<dbReference type="PANTHER" id="PTHR36204:SF1">
    <property type="entry name" value="N-ACETYLMANNOSAMINE-6-PHOSPHATE 2-EPIMERASE-RELATED"/>
    <property type="match status" value="1"/>
</dbReference>
<dbReference type="InterPro" id="IPR007260">
    <property type="entry name" value="NanE"/>
</dbReference>
<dbReference type="GO" id="GO:0005975">
    <property type="term" value="P:carbohydrate metabolic process"/>
    <property type="evidence" value="ECO:0007669"/>
    <property type="project" value="UniProtKB-UniRule"/>
</dbReference>
<dbReference type="InterPro" id="IPR013785">
    <property type="entry name" value="Aldolase_TIM"/>
</dbReference>
<organism evidence="8 9">
    <name type="scientific">Clostridium chauvoei</name>
    <dbReference type="NCBI Taxonomy" id="46867"/>
    <lineage>
        <taxon>Bacteria</taxon>
        <taxon>Bacillati</taxon>
        <taxon>Bacillota</taxon>
        <taxon>Clostridia</taxon>
        <taxon>Eubacteriales</taxon>
        <taxon>Clostridiaceae</taxon>
        <taxon>Clostridium</taxon>
    </lineage>
</organism>
<evidence type="ECO:0000256" key="1">
    <source>
        <dbReference type="ARBA" id="ARBA00000056"/>
    </source>
</evidence>
<evidence type="ECO:0000256" key="4">
    <source>
        <dbReference type="ARBA" id="ARBA00007439"/>
    </source>
</evidence>
<comment type="pathway">
    <text evidence="3 7">Amino-sugar metabolism; N-acetylneuraminate degradation; D-fructose 6-phosphate from N-acetylneuraminate: step 3/5.</text>
</comment>
<name>A0ABD4RFC3_9CLOT</name>
<evidence type="ECO:0000256" key="5">
    <source>
        <dbReference type="ARBA" id="ARBA00023235"/>
    </source>
</evidence>
<evidence type="ECO:0000313" key="8">
    <source>
        <dbReference type="EMBL" id="MBX7289771.1"/>
    </source>
</evidence>
<protein>
    <recommendedName>
        <fullName evidence="7">Putative N-acetylmannosamine-6-phosphate 2-epimerase</fullName>
        <ecNumber evidence="7">5.1.3.9</ecNumber>
    </recommendedName>
    <alternativeName>
        <fullName evidence="7">ManNAc-6-P epimerase</fullName>
    </alternativeName>
</protein>
<dbReference type="Pfam" id="PF04131">
    <property type="entry name" value="NanE"/>
    <property type="match status" value="1"/>
</dbReference>
<evidence type="ECO:0000256" key="6">
    <source>
        <dbReference type="ARBA" id="ARBA00023277"/>
    </source>
</evidence>
<evidence type="ECO:0000313" key="9">
    <source>
        <dbReference type="Proteomes" id="UP000775179"/>
    </source>
</evidence>
<dbReference type="EC" id="5.1.3.9" evidence="7"/>
<keyword evidence="5 7" id="KW-0413">Isomerase</keyword>
<dbReference type="NCBIfam" id="NF002231">
    <property type="entry name" value="PRK01130.1"/>
    <property type="match status" value="1"/>
</dbReference>
<comment type="function">
    <text evidence="2 7">Converts N-acetylmannosamine-6-phosphate (ManNAc-6-P) to N-acetylglucosamine-6-phosphate (GlcNAc-6-P).</text>
</comment>
<comment type="catalytic activity">
    <reaction evidence="1 7">
        <text>an N-acyl-D-glucosamine 6-phosphate = an N-acyl-D-mannosamine 6-phosphate</text>
        <dbReference type="Rhea" id="RHEA:23932"/>
        <dbReference type="ChEBI" id="CHEBI:57599"/>
        <dbReference type="ChEBI" id="CHEBI:57666"/>
        <dbReference type="EC" id="5.1.3.9"/>
    </reaction>
</comment>
<dbReference type="RefSeq" id="WP_021874985.1">
    <property type="nucleotide sequence ID" value="NZ_CP018624.1"/>
</dbReference>